<gene>
    <name evidence="1" type="ORF">HPB49_006558</name>
</gene>
<evidence type="ECO:0000313" key="2">
    <source>
        <dbReference type="Proteomes" id="UP000821865"/>
    </source>
</evidence>
<sequence length="309" mass="33873">MQPAEVQVTTVVSSYDGTMPVGMSSINPLAHFQIQSPDKPMQSPTRPLQTHALVNHFTQQTVQQQTPAASVARPRLSPALPQPVKTLVFFDLETTGLPSKYQPVSITEIAMVAVDRTHFEKQDKTEFRVINKLTLCLKPQAAMHPMAAKKSGLDTILLKDQGLFHQAQPAIRAFLSVLAPPVCLLAHNGDSFDFPIFMDELVFSTGSGDVDNILGVPGLACCDTLKAVRHLWPVLPPAPKKGRGSVAASKQNSYALDQLYKRFCGRRSNAHHAEQDCVDLMKVCHTEKAAFVAYVDANAAHLADARRTW</sequence>
<accession>A0ACB8DWR5</accession>
<dbReference type="Proteomes" id="UP000821865">
    <property type="component" value="Chromosome 1"/>
</dbReference>
<name>A0ACB8DWR5_DERSI</name>
<proteinExistence type="predicted"/>
<organism evidence="1 2">
    <name type="scientific">Dermacentor silvarum</name>
    <name type="common">Tick</name>
    <dbReference type="NCBI Taxonomy" id="543639"/>
    <lineage>
        <taxon>Eukaryota</taxon>
        <taxon>Metazoa</taxon>
        <taxon>Ecdysozoa</taxon>
        <taxon>Arthropoda</taxon>
        <taxon>Chelicerata</taxon>
        <taxon>Arachnida</taxon>
        <taxon>Acari</taxon>
        <taxon>Parasitiformes</taxon>
        <taxon>Ixodida</taxon>
        <taxon>Ixodoidea</taxon>
        <taxon>Ixodidae</taxon>
        <taxon>Rhipicephalinae</taxon>
        <taxon>Dermacentor</taxon>
    </lineage>
</organism>
<reference evidence="1" key="1">
    <citation type="submission" date="2020-05" db="EMBL/GenBank/DDBJ databases">
        <title>Large-scale comparative analyses of tick genomes elucidate their genetic diversity and vector capacities.</title>
        <authorList>
            <person name="Jia N."/>
            <person name="Wang J."/>
            <person name="Shi W."/>
            <person name="Du L."/>
            <person name="Sun Y."/>
            <person name="Zhan W."/>
            <person name="Jiang J."/>
            <person name="Wang Q."/>
            <person name="Zhang B."/>
            <person name="Ji P."/>
            <person name="Sakyi L.B."/>
            <person name="Cui X."/>
            <person name="Yuan T."/>
            <person name="Jiang B."/>
            <person name="Yang W."/>
            <person name="Lam T.T.-Y."/>
            <person name="Chang Q."/>
            <person name="Ding S."/>
            <person name="Wang X."/>
            <person name="Zhu J."/>
            <person name="Ruan X."/>
            <person name="Zhao L."/>
            <person name="Wei J."/>
            <person name="Que T."/>
            <person name="Du C."/>
            <person name="Cheng J."/>
            <person name="Dai P."/>
            <person name="Han X."/>
            <person name="Huang E."/>
            <person name="Gao Y."/>
            <person name="Liu J."/>
            <person name="Shao H."/>
            <person name="Ye R."/>
            <person name="Li L."/>
            <person name="Wei W."/>
            <person name="Wang X."/>
            <person name="Wang C."/>
            <person name="Yang T."/>
            <person name="Huo Q."/>
            <person name="Li W."/>
            <person name="Guo W."/>
            <person name="Chen H."/>
            <person name="Zhou L."/>
            <person name="Ni X."/>
            <person name="Tian J."/>
            <person name="Zhou Y."/>
            <person name="Sheng Y."/>
            <person name="Liu T."/>
            <person name="Pan Y."/>
            <person name="Xia L."/>
            <person name="Li J."/>
            <person name="Zhao F."/>
            <person name="Cao W."/>
        </authorList>
    </citation>
    <scope>NUCLEOTIDE SEQUENCE</scope>
    <source>
        <strain evidence="1">Dsil-2018</strain>
    </source>
</reference>
<evidence type="ECO:0000313" key="1">
    <source>
        <dbReference type="EMBL" id="KAH7978731.1"/>
    </source>
</evidence>
<dbReference type="EMBL" id="CM023470">
    <property type="protein sequence ID" value="KAH7978731.1"/>
    <property type="molecule type" value="Genomic_DNA"/>
</dbReference>
<keyword evidence="2" id="KW-1185">Reference proteome</keyword>
<protein>
    <submittedName>
        <fullName evidence="1">Uncharacterized protein</fullName>
    </submittedName>
</protein>
<comment type="caution">
    <text evidence="1">The sequence shown here is derived from an EMBL/GenBank/DDBJ whole genome shotgun (WGS) entry which is preliminary data.</text>
</comment>